<dbReference type="EMBL" id="QKRB01000044">
    <property type="protein sequence ID" value="PZD95402.1"/>
    <property type="molecule type" value="Genomic_DNA"/>
</dbReference>
<dbReference type="OrthoDB" id="9803968at2"/>
<name>A0A2W1LK79_9BACL</name>
<comment type="similarity">
    <text evidence="1">Belongs to the ATP-dependent AMP-binding enzyme family.</text>
</comment>
<dbReference type="InterPro" id="IPR042099">
    <property type="entry name" value="ANL_N_sf"/>
</dbReference>
<proteinExistence type="inferred from homology"/>
<dbReference type="PANTHER" id="PTHR43201:SF5">
    <property type="entry name" value="MEDIUM-CHAIN ACYL-COA LIGASE ACSF2, MITOCHONDRIAL"/>
    <property type="match status" value="1"/>
</dbReference>
<dbReference type="Gene3D" id="3.40.50.12780">
    <property type="entry name" value="N-terminal domain of ligase-like"/>
    <property type="match status" value="1"/>
</dbReference>
<dbReference type="Pfam" id="PF13193">
    <property type="entry name" value="AMP-binding_C"/>
    <property type="match status" value="1"/>
</dbReference>
<accession>A0A2W1LK79</accession>
<dbReference type="RefSeq" id="WP_111147032.1">
    <property type="nucleotide sequence ID" value="NZ_QKRB01000044.1"/>
</dbReference>
<dbReference type="PROSITE" id="PS00455">
    <property type="entry name" value="AMP_BINDING"/>
    <property type="match status" value="1"/>
</dbReference>
<dbReference type="AlphaFoldDB" id="A0A2W1LK79"/>
<dbReference type="Proteomes" id="UP000249522">
    <property type="component" value="Unassembled WGS sequence"/>
</dbReference>
<feature type="domain" description="AMP-binding enzyme C-terminal" evidence="4">
    <location>
        <begin position="337"/>
        <end position="410"/>
    </location>
</feature>
<dbReference type="InterPro" id="IPR025110">
    <property type="entry name" value="AMP-bd_C"/>
</dbReference>
<evidence type="ECO:0000259" key="4">
    <source>
        <dbReference type="Pfam" id="PF13193"/>
    </source>
</evidence>
<evidence type="ECO:0000313" key="6">
    <source>
        <dbReference type="Proteomes" id="UP000249522"/>
    </source>
</evidence>
<reference evidence="5 6" key="1">
    <citation type="submission" date="2018-06" db="EMBL/GenBank/DDBJ databases">
        <title>Paenibacillus imtechensis sp. nov.</title>
        <authorList>
            <person name="Pinnaka A.K."/>
            <person name="Singh H."/>
            <person name="Kaur M."/>
        </authorList>
    </citation>
    <scope>NUCLEOTIDE SEQUENCE [LARGE SCALE GENOMIC DNA]</scope>
    <source>
        <strain evidence="5 6">SMB1</strain>
    </source>
</reference>
<keyword evidence="6" id="KW-1185">Reference proteome</keyword>
<evidence type="ECO:0000259" key="3">
    <source>
        <dbReference type="Pfam" id="PF00501"/>
    </source>
</evidence>
<sequence length="423" mass="45236">MLTAGREHIGRLAFERRWSSYRSHEALGSPAGRRFALCVKDPAELVAIVMYLRETDGSALLLHGGMPLETALSHARRAGCCGLVYEEAETYLSVEGIMGYAESNHGGCGGKPSLFQYSSGTTGEPKLIGRSWEEISAELAAYNEALQADPSWKPVVLASVSHSYGLLCGVLASLARGSEPTVVPNTNPKLALGIIRDTPAHLVYAVPLQLHLLASLAAGGQRFHRLMTSGAPLPAPLWEQLVQRSDAVLQQYGCSEAGCLTISRGMLAPGDIGQPLPHVQLTAGPQSDSPGELIADIGSRIIRTGDVGYRNEQGHIMLMGRADDVINIGGLMVYPTEVEDTLLRMKGVREAVVYRGRHPVMGEMVKAQVAADPGVTPEMIRAWCLQQLAPYQVPGAVACVSSIEKNGNGKVSRKLLEAKEAAL</sequence>
<evidence type="ECO:0000256" key="1">
    <source>
        <dbReference type="ARBA" id="ARBA00006432"/>
    </source>
</evidence>
<dbReference type="Pfam" id="PF00501">
    <property type="entry name" value="AMP-binding"/>
    <property type="match status" value="1"/>
</dbReference>
<keyword evidence="2" id="KW-0436">Ligase</keyword>
<evidence type="ECO:0000313" key="5">
    <source>
        <dbReference type="EMBL" id="PZD95402.1"/>
    </source>
</evidence>
<comment type="caution">
    <text evidence="5">The sequence shown here is derived from an EMBL/GenBank/DDBJ whole genome shotgun (WGS) entry which is preliminary data.</text>
</comment>
<dbReference type="InterPro" id="IPR045851">
    <property type="entry name" value="AMP-bd_C_sf"/>
</dbReference>
<dbReference type="InterPro" id="IPR000873">
    <property type="entry name" value="AMP-dep_synth/lig_dom"/>
</dbReference>
<dbReference type="PANTHER" id="PTHR43201">
    <property type="entry name" value="ACYL-COA SYNTHETASE"/>
    <property type="match status" value="1"/>
</dbReference>
<dbReference type="GO" id="GO:0006631">
    <property type="term" value="P:fatty acid metabolic process"/>
    <property type="evidence" value="ECO:0007669"/>
    <property type="project" value="TreeGrafter"/>
</dbReference>
<organism evidence="5 6">
    <name type="scientific">Paenibacillus sambharensis</name>
    <dbReference type="NCBI Taxonomy" id="1803190"/>
    <lineage>
        <taxon>Bacteria</taxon>
        <taxon>Bacillati</taxon>
        <taxon>Bacillota</taxon>
        <taxon>Bacilli</taxon>
        <taxon>Bacillales</taxon>
        <taxon>Paenibacillaceae</taxon>
        <taxon>Paenibacillus</taxon>
    </lineage>
</organism>
<gene>
    <name evidence="5" type="ORF">DNH61_12755</name>
</gene>
<protein>
    <submittedName>
        <fullName evidence="5">Acyl-CoA synthetase</fullName>
    </submittedName>
</protein>
<dbReference type="SUPFAM" id="SSF56801">
    <property type="entry name" value="Acetyl-CoA synthetase-like"/>
    <property type="match status" value="1"/>
</dbReference>
<dbReference type="CDD" id="cd04433">
    <property type="entry name" value="AFD_class_I"/>
    <property type="match status" value="1"/>
</dbReference>
<evidence type="ECO:0000256" key="2">
    <source>
        <dbReference type="ARBA" id="ARBA00022598"/>
    </source>
</evidence>
<feature type="domain" description="AMP-dependent synthetase/ligase" evidence="3">
    <location>
        <begin position="111"/>
        <end position="281"/>
    </location>
</feature>
<dbReference type="InterPro" id="IPR020845">
    <property type="entry name" value="AMP-binding_CS"/>
</dbReference>
<dbReference type="GO" id="GO:0031956">
    <property type="term" value="F:medium-chain fatty acid-CoA ligase activity"/>
    <property type="evidence" value="ECO:0007669"/>
    <property type="project" value="TreeGrafter"/>
</dbReference>
<dbReference type="Gene3D" id="3.30.300.30">
    <property type="match status" value="1"/>
</dbReference>